<organism evidence="1 2">
    <name type="scientific">Favolaschia claudopus</name>
    <dbReference type="NCBI Taxonomy" id="2862362"/>
    <lineage>
        <taxon>Eukaryota</taxon>
        <taxon>Fungi</taxon>
        <taxon>Dikarya</taxon>
        <taxon>Basidiomycota</taxon>
        <taxon>Agaricomycotina</taxon>
        <taxon>Agaricomycetes</taxon>
        <taxon>Agaricomycetidae</taxon>
        <taxon>Agaricales</taxon>
        <taxon>Marasmiineae</taxon>
        <taxon>Mycenaceae</taxon>
        <taxon>Favolaschia</taxon>
    </lineage>
</organism>
<evidence type="ECO:0000313" key="2">
    <source>
        <dbReference type="Proteomes" id="UP001362999"/>
    </source>
</evidence>
<dbReference type="AlphaFoldDB" id="A0AAW0ANY0"/>
<keyword evidence="2" id="KW-1185">Reference proteome</keyword>
<proteinExistence type="predicted"/>
<name>A0AAW0ANY0_9AGAR</name>
<reference evidence="1 2" key="1">
    <citation type="journal article" date="2024" name="J Genomics">
        <title>Draft genome sequencing and assembly of Favolaschia claudopus CIRM-BRFM 2984 isolated from oak limbs.</title>
        <authorList>
            <person name="Navarro D."/>
            <person name="Drula E."/>
            <person name="Chaduli D."/>
            <person name="Cazenave R."/>
            <person name="Ahrendt S."/>
            <person name="Wang J."/>
            <person name="Lipzen A."/>
            <person name="Daum C."/>
            <person name="Barry K."/>
            <person name="Grigoriev I.V."/>
            <person name="Favel A."/>
            <person name="Rosso M.N."/>
            <person name="Martin F."/>
        </authorList>
    </citation>
    <scope>NUCLEOTIDE SEQUENCE [LARGE SCALE GENOMIC DNA]</scope>
    <source>
        <strain evidence="1 2">CIRM-BRFM 2984</strain>
    </source>
</reference>
<sequence>MYLDEPKDEKRYLERKNAYSNPFNSSAETKLGKAHNWTDKPSGIVAATSCGYPGDPQSRSLWEPNGRGHEWECYDAGRDELDAQCEVRMTMINANGRWAWATGDGRGQQRGAWGDGRG</sequence>
<protein>
    <submittedName>
        <fullName evidence="1">Uncharacterized protein</fullName>
    </submittedName>
</protein>
<evidence type="ECO:0000313" key="1">
    <source>
        <dbReference type="EMBL" id="KAK7014664.1"/>
    </source>
</evidence>
<comment type="caution">
    <text evidence="1">The sequence shown here is derived from an EMBL/GenBank/DDBJ whole genome shotgun (WGS) entry which is preliminary data.</text>
</comment>
<gene>
    <name evidence="1" type="ORF">R3P38DRAFT_2787494</name>
</gene>
<dbReference type="EMBL" id="JAWWNJ010000056">
    <property type="protein sequence ID" value="KAK7014664.1"/>
    <property type="molecule type" value="Genomic_DNA"/>
</dbReference>
<dbReference type="Proteomes" id="UP001362999">
    <property type="component" value="Unassembled WGS sequence"/>
</dbReference>
<accession>A0AAW0ANY0</accession>